<feature type="signal peptide" evidence="1">
    <location>
        <begin position="1"/>
        <end position="19"/>
    </location>
</feature>
<organism evidence="2">
    <name type="scientific">Anopheles darlingi</name>
    <name type="common">Mosquito</name>
    <dbReference type="NCBI Taxonomy" id="43151"/>
    <lineage>
        <taxon>Eukaryota</taxon>
        <taxon>Metazoa</taxon>
        <taxon>Ecdysozoa</taxon>
        <taxon>Arthropoda</taxon>
        <taxon>Hexapoda</taxon>
        <taxon>Insecta</taxon>
        <taxon>Pterygota</taxon>
        <taxon>Neoptera</taxon>
        <taxon>Endopterygota</taxon>
        <taxon>Diptera</taxon>
        <taxon>Nematocera</taxon>
        <taxon>Culicoidea</taxon>
        <taxon>Culicidae</taxon>
        <taxon>Anophelinae</taxon>
        <taxon>Anopheles</taxon>
    </lineage>
</organism>
<proteinExistence type="predicted"/>
<keyword evidence="1" id="KW-0732">Signal</keyword>
<accession>A0A2M4DBH1</accession>
<dbReference type="AlphaFoldDB" id="A0A2M4DBH1"/>
<reference evidence="2" key="1">
    <citation type="submission" date="2018-01" db="EMBL/GenBank/DDBJ databases">
        <title>An insight into the sialome of Amazonian anophelines.</title>
        <authorList>
            <person name="Ribeiro J.M."/>
            <person name="Scarpassa V."/>
            <person name="Calvo E."/>
        </authorList>
    </citation>
    <scope>NUCLEOTIDE SEQUENCE</scope>
</reference>
<protein>
    <submittedName>
        <fullName evidence="2">Putative secreted protein</fullName>
    </submittedName>
</protein>
<name>A0A2M4DBH1_ANODA</name>
<evidence type="ECO:0000313" key="2">
    <source>
        <dbReference type="EMBL" id="MBW74895.1"/>
    </source>
</evidence>
<evidence type="ECO:0000256" key="1">
    <source>
        <dbReference type="SAM" id="SignalP"/>
    </source>
</evidence>
<dbReference type="EMBL" id="GGFL01010717">
    <property type="protein sequence ID" value="MBW74895.1"/>
    <property type="molecule type" value="Transcribed_RNA"/>
</dbReference>
<feature type="chain" id="PRO_5014902051" evidence="1">
    <location>
        <begin position="20"/>
        <end position="89"/>
    </location>
</feature>
<sequence length="89" mass="10048">MKCFRFLRLSFLLRMRANTRPGVPTMMCGVVDFSTSSSFWIGIPPKNTATLIDGMYLQNRSYSLLIWKASSRVWHITSTYGTLSVGSSC</sequence>